<dbReference type="GO" id="GO:0051536">
    <property type="term" value="F:iron-sulfur cluster binding"/>
    <property type="evidence" value="ECO:0007669"/>
    <property type="project" value="UniProtKB-KW"/>
</dbReference>
<evidence type="ECO:0000256" key="3">
    <source>
        <dbReference type="ARBA" id="ARBA00023014"/>
    </source>
</evidence>
<name>A0A327Q938_9BACT</name>
<dbReference type="SFLD" id="SFLDS00029">
    <property type="entry name" value="Radical_SAM"/>
    <property type="match status" value="1"/>
</dbReference>
<evidence type="ECO:0000313" key="4">
    <source>
        <dbReference type="EMBL" id="RAJ00455.1"/>
    </source>
</evidence>
<comment type="caution">
    <text evidence="4">The sequence shown here is derived from an EMBL/GenBank/DDBJ whole genome shotgun (WGS) entry which is preliminary data.</text>
</comment>
<dbReference type="GO" id="GO:0046872">
    <property type="term" value="F:metal ion binding"/>
    <property type="evidence" value="ECO:0007669"/>
    <property type="project" value="UniProtKB-KW"/>
</dbReference>
<dbReference type="CDD" id="cd01335">
    <property type="entry name" value="Radical_SAM"/>
    <property type="match status" value="1"/>
</dbReference>
<reference evidence="4 5" key="1">
    <citation type="submission" date="2018-06" db="EMBL/GenBank/DDBJ databases">
        <title>Genomic Encyclopedia of Archaeal and Bacterial Type Strains, Phase II (KMG-II): from individual species to whole genera.</title>
        <authorList>
            <person name="Goeker M."/>
        </authorList>
    </citation>
    <scope>NUCLEOTIDE SEQUENCE [LARGE SCALE GENOMIC DNA]</scope>
    <source>
        <strain evidence="4 5">DSM 23857</strain>
    </source>
</reference>
<gene>
    <name evidence="4" type="ORF">LX64_04161</name>
</gene>
<dbReference type="EMBL" id="QLLL01000008">
    <property type="protein sequence ID" value="RAJ00455.1"/>
    <property type="molecule type" value="Genomic_DNA"/>
</dbReference>
<sequence>MIFPYVGDWLIHPAPLQLSFNYCSHKCSYCFANLNNPQRTFSTKDFQTQLKGMFSSNSLQATLLREKYPVLISNLVDPFATSNYAQAVPVIEILTNLQVPVTIQTRGGKGIEDVLKFLPSSVWYISIPMLDDDIRKRYEPAAPSIQSRLELIDNLKSLGHDVIVGINPTSPTFLPNNDAYLLIDILRNKGVHGIWMAPLHFNTKQLAVMPLRDKSMLGNDLIQEGVKSSRIIQPHVEQFMLNICKYALDKGLAVEGINHVGGNNFFDAFYNKYDKCFPNIYQFLNWCIQNKANNEPVYYQEFEDLLLPLLPKGDFNISPYMRCMNRDVDNEIRSEEGYKQSFKRLLQLSWNDRRMKRSLHESLFQYAVGIELHEDSANFSLDAQGNLIQYFNNDMFSENYFLTNTI</sequence>
<organism evidence="4 5">
    <name type="scientific">Chitinophaga skermanii</name>
    <dbReference type="NCBI Taxonomy" id="331697"/>
    <lineage>
        <taxon>Bacteria</taxon>
        <taxon>Pseudomonadati</taxon>
        <taxon>Bacteroidota</taxon>
        <taxon>Chitinophagia</taxon>
        <taxon>Chitinophagales</taxon>
        <taxon>Chitinophagaceae</taxon>
        <taxon>Chitinophaga</taxon>
    </lineage>
</organism>
<dbReference type="InterPro" id="IPR040086">
    <property type="entry name" value="MJ0683-like"/>
</dbReference>
<evidence type="ECO:0000256" key="2">
    <source>
        <dbReference type="ARBA" id="ARBA00023004"/>
    </source>
</evidence>
<evidence type="ECO:0000313" key="5">
    <source>
        <dbReference type="Proteomes" id="UP000249547"/>
    </source>
</evidence>
<protein>
    <recommendedName>
        <fullName evidence="6">Radical SAM protein</fullName>
    </recommendedName>
</protein>
<keyword evidence="5" id="KW-1185">Reference proteome</keyword>
<dbReference type="GO" id="GO:0003824">
    <property type="term" value="F:catalytic activity"/>
    <property type="evidence" value="ECO:0007669"/>
    <property type="project" value="InterPro"/>
</dbReference>
<dbReference type="PANTHER" id="PTHR43432">
    <property type="entry name" value="SLR0285 PROTEIN"/>
    <property type="match status" value="1"/>
</dbReference>
<dbReference type="SFLD" id="SFLDG01084">
    <property type="entry name" value="Uncharacterised_Radical_SAM_Su"/>
    <property type="match status" value="1"/>
</dbReference>
<proteinExistence type="predicted"/>
<dbReference type="InterPro" id="IPR058240">
    <property type="entry name" value="rSAM_sf"/>
</dbReference>
<dbReference type="InterPro" id="IPR007197">
    <property type="entry name" value="rSAM"/>
</dbReference>
<keyword evidence="1" id="KW-0479">Metal-binding</keyword>
<dbReference type="Proteomes" id="UP000249547">
    <property type="component" value="Unassembled WGS sequence"/>
</dbReference>
<keyword evidence="3" id="KW-0411">Iron-sulfur</keyword>
<evidence type="ECO:0008006" key="6">
    <source>
        <dbReference type="Google" id="ProtNLM"/>
    </source>
</evidence>
<dbReference type="Gene3D" id="3.80.30.30">
    <property type="match status" value="1"/>
</dbReference>
<evidence type="ECO:0000256" key="1">
    <source>
        <dbReference type="ARBA" id="ARBA00022723"/>
    </source>
</evidence>
<dbReference type="PANTHER" id="PTHR43432:SF3">
    <property type="entry name" value="SLR0285 PROTEIN"/>
    <property type="match status" value="1"/>
</dbReference>
<keyword evidence="2" id="KW-0408">Iron</keyword>
<dbReference type="SUPFAM" id="SSF102114">
    <property type="entry name" value="Radical SAM enzymes"/>
    <property type="match status" value="1"/>
</dbReference>
<accession>A0A327Q938</accession>
<dbReference type="AlphaFoldDB" id="A0A327Q938"/>